<organism evidence="1 2">
    <name type="scientific">Microcystis aeruginosa NIES-44</name>
    <dbReference type="NCBI Taxonomy" id="449439"/>
    <lineage>
        <taxon>Bacteria</taxon>
        <taxon>Bacillati</taxon>
        <taxon>Cyanobacteriota</taxon>
        <taxon>Cyanophyceae</taxon>
        <taxon>Oscillatoriophycideae</taxon>
        <taxon>Chroococcales</taxon>
        <taxon>Microcystaceae</taxon>
        <taxon>Microcystis</taxon>
    </lineage>
</organism>
<evidence type="ECO:0000313" key="1">
    <source>
        <dbReference type="EMBL" id="GAL91967.1"/>
    </source>
</evidence>
<dbReference type="InterPro" id="IPR021518">
    <property type="entry name" value="DUF3181"/>
</dbReference>
<dbReference type="AlphaFoldDB" id="A0A0A1VQA2"/>
<protein>
    <recommendedName>
        <fullName evidence="3">Thylakoid-associated protein</fullName>
    </recommendedName>
</protein>
<reference evidence="2" key="1">
    <citation type="journal article" date="2015" name="Genome">
        <title>Whole Genome Sequence of the Non-Microcystin-Producing Microcystis aeruginosa Strain NIES-44.</title>
        <authorList>
            <person name="Okano K."/>
            <person name="Miyata N."/>
            <person name="Ozaki Y."/>
        </authorList>
    </citation>
    <scope>NUCLEOTIDE SEQUENCE [LARGE SCALE GENOMIC DNA]</scope>
    <source>
        <strain evidence="2">NIES-44</strain>
    </source>
</reference>
<comment type="caution">
    <text evidence="1">The sequence shown here is derived from an EMBL/GenBank/DDBJ whole genome shotgun (WGS) entry which is preliminary data.</text>
</comment>
<dbReference type="EMBL" id="BBPA01000015">
    <property type="protein sequence ID" value="GAL91967.1"/>
    <property type="molecule type" value="Genomic_DNA"/>
</dbReference>
<sequence>MANTTQDIENLAAQIGDNIYIDVAKWHLYLREAHLHSVVAEKVFPLLENDSLSENAVMSILREIKVTLGGGHLQVSLADLLPSKCQIDLIDLLEEYQKSR</sequence>
<dbReference type="GeneID" id="66706579"/>
<evidence type="ECO:0000313" key="2">
    <source>
        <dbReference type="Proteomes" id="UP000030321"/>
    </source>
</evidence>
<proteinExistence type="predicted"/>
<accession>A0A0A1VQA2</accession>
<gene>
    <name evidence="1" type="ORF">N44_00255</name>
</gene>
<dbReference type="RefSeq" id="WP_002761852.1">
    <property type="nucleotide sequence ID" value="NZ_BBPA01000015.1"/>
</dbReference>
<dbReference type="Pfam" id="PF11378">
    <property type="entry name" value="DUF3181"/>
    <property type="match status" value="1"/>
</dbReference>
<name>A0A0A1VQA2_MICAE</name>
<dbReference type="Proteomes" id="UP000030321">
    <property type="component" value="Unassembled WGS sequence"/>
</dbReference>
<evidence type="ECO:0008006" key="3">
    <source>
        <dbReference type="Google" id="ProtNLM"/>
    </source>
</evidence>